<accession>X6LZN4</accession>
<keyword evidence="3" id="KW-1185">Reference proteome</keyword>
<name>X6LZN4_RETFI</name>
<dbReference type="Gene3D" id="3.40.50.300">
    <property type="entry name" value="P-loop containing nucleotide triphosphate hydrolases"/>
    <property type="match status" value="1"/>
</dbReference>
<dbReference type="GO" id="GO:0009214">
    <property type="term" value="P:cyclic nucleotide catabolic process"/>
    <property type="evidence" value="ECO:0007669"/>
    <property type="project" value="InterPro"/>
</dbReference>
<feature type="region of interest" description="Disordered" evidence="1">
    <location>
        <begin position="174"/>
        <end position="199"/>
    </location>
</feature>
<comment type="caution">
    <text evidence="2">The sequence shown here is derived from an EMBL/GenBank/DDBJ whole genome shotgun (WGS) entry which is preliminary data.</text>
</comment>
<dbReference type="InterPro" id="IPR027417">
    <property type="entry name" value="P-loop_NTPase"/>
</dbReference>
<dbReference type="PANTHER" id="PTHR10156:SF0">
    <property type="entry name" value="2',3'-CYCLIC-NUCLEOTIDE 3'-PHOSPHODIESTERASE"/>
    <property type="match status" value="1"/>
</dbReference>
<dbReference type="PANTHER" id="PTHR10156">
    <property type="entry name" value="2',3'-CYCLIC-NUCLEOTIDE 3'-PHOSPHODIESTERASE"/>
    <property type="match status" value="1"/>
</dbReference>
<dbReference type="Pfam" id="PF13671">
    <property type="entry name" value="AAA_33"/>
    <property type="match status" value="1"/>
</dbReference>
<evidence type="ECO:0000313" key="2">
    <source>
        <dbReference type="EMBL" id="ETO06622.1"/>
    </source>
</evidence>
<gene>
    <name evidence="2" type="ORF">RFI_30768</name>
</gene>
<evidence type="ECO:0000313" key="3">
    <source>
        <dbReference type="Proteomes" id="UP000023152"/>
    </source>
</evidence>
<proteinExistence type="predicted"/>
<dbReference type="Proteomes" id="UP000023152">
    <property type="component" value="Unassembled WGS sequence"/>
</dbReference>
<sequence length="199" mass="23138">MSAGATKKVRWLVVLRGLPGSGKTTLANELCRRCRIWKICTEDKYHWSGGEDGVGTYTFRPDFVVQARQLCSEEIRSSIQKHIQCIVLDNHNARMSMYEDHIRYAIKHGYRIRIIEIVTTDELIDCYFQRSTKGFTKDVFVKLFKYWEKDPRAKLVNPQFESKKLVSLEKFNDQTKKKTENDEDVYENDTQTGLSNGVG</sequence>
<dbReference type="GO" id="GO:0004113">
    <property type="term" value="F:2',3'-cyclic-nucleotide 3'-phosphodiesterase activity"/>
    <property type="evidence" value="ECO:0007669"/>
    <property type="project" value="InterPro"/>
</dbReference>
<dbReference type="GO" id="GO:0016020">
    <property type="term" value="C:membrane"/>
    <property type="evidence" value="ECO:0007669"/>
    <property type="project" value="InterPro"/>
</dbReference>
<protein>
    <submittedName>
        <fullName evidence="2">NEDD4-binding protein</fullName>
    </submittedName>
</protein>
<feature type="compositionally biased region" description="Polar residues" evidence="1">
    <location>
        <begin position="188"/>
        <end position="199"/>
    </location>
</feature>
<dbReference type="AlphaFoldDB" id="X6LZN4"/>
<organism evidence="2 3">
    <name type="scientific">Reticulomyxa filosa</name>
    <dbReference type="NCBI Taxonomy" id="46433"/>
    <lineage>
        <taxon>Eukaryota</taxon>
        <taxon>Sar</taxon>
        <taxon>Rhizaria</taxon>
        <taxon>Retaria</taxon>
        <taxon>Foraminifera</taxon>
        <taxon>Monothalamids</taxon>
        <taxon>Reticulomyxidae</taxon>
        <taxon>Reticulomyxa</taxon>
    </lineage>
</organism>
<dbReference type="EMBL" id="ASPP01026959">
    <property type="protein sequence ID" value="ETO06622.1"/>
    <property type="molecule type" value="Genomic_DNA"/>
</dbReference>
<dbReference type="GO" id="GO:0005737">
    <property type="term" value="C:cytoplasm"/>
    <property type="evidence" value="ECO:0007669"/>
    <property type="project" value="TreeGrafter"/>
</dbReference>
<evidence type="ECO:0000256" key="1">
    <source>
        <dbReference type="SAM" id="MobiDB-lite"/>
    </source>
</evidence>
<dbReference type="SUPFAM" id="SSF52540">
    <property type="entry name" value="P-loop containing nucleoside triphosphate hydrolases"/>
    <property type="match status" value="1"/>
</dbReference>
<reference evidence="2 3" key="1">
    <citation type="journal article" date="2013" name="Curr. Biol.">
        <title>The Genome of the Foraminiferan Reticulomyxa filosa.</title>
        <authorList>
            <person name="Glockner G."/>
            <person name="Hulsmann N."/>
            <person name="Schleicher M."/>
            <person name="Noegel A.A."/>
            <person name="Eichinger L."/>
            <person name="Gallinger C."/>
            <person name="Pawlowski J."/>
            <person name="Sierra R."/>
            <person name="Euteneuer U."/>
            <person name="Pillet L."/>
            <person name="Moustafa A."/>
            <person name="Platzer M."/>
            <person name="Groth M."/>
            <person name="Szafranski K."/>
            <person name="Schliwa M."/>
        </authorList>
    </citation>
    <scope>NUCLEOTIDE SEQUENCE [LARGE SCALE GENOMIC DNA]</scope>
</reference>
<dbReference type="OrthoDB" id="3231855at2759"/>
<dbReference type="InterPro" id="IPR008431">
    <property type="entry name" value="CNPase"/>
</dbReference>